<sequence length="384" mass="41644">MFFPLMRNAECLVPTQACLIAEGCFSAGHEGVKDARDFSVEVHRRPRYIVPPPRATAWIVASRVTASMWTMTSNTPAATNFRRQLEAQATPRSDTMAPRHNTPTLTSGKAPSTATAAMFKAEPDSGASGSSLVITQVKAEAPMVVNQPKPFQIHNEQNRDKRSPPWRDDSDQYPRVTQCRASSSPPHEGDSVCELGGHLRIRLTLAPNLNTGPRHAQIKSDAPALLRRTRHDPRNQAASQTRSGVYTNAVVPNDRCDGVIPPRPSGCDIVTRVAQLHFPVWAGAVAGALVPRRGRRDSGVQVTSQTQSGVRERGRRTSAATPVTTVTSARNFTSPCASGQSHHEGALGPGRQELRARVWYDCKLAIHVWACWALNAGGGTCSDN</sequence>
<dbReference type="Proteomes" id="UP000790709">
    <property type="component" value="Unassembled WGS sequence"/>
</dbReference>
<proteinExistence type="predicted"/>
<organism evidence="1 2">
    <name type="scientific">Leucogyrophana mollusca</name>
    <dbReference type="NCBI Taxonomy" id="85980"/>
    <lineage>
        <taxon>Eukaryota</taxon>
        <taxon>Fungi</taxon>
        <taxon>Dikarya</taxon>
        <taxon>Basidiomycota</taxon>
        <taxon>Agaricomycotina</taxon>
        <taxon>Agaricomycetes</taxon>
        <taxon>Agaricomycetidae</taxon>
        <taxon>Boletales</taxon>
        <taxon>Boletales incertae sedis</taxon>
        <taxon>Leucogyrophana</taxon>
    </lineage>
</organism>
<keyword evidence="2" id="KW-1185">Reference proteome</keyword>
<evidence type="ECO:0000313" key="2">
    <source>
        <dbReference type="Proteomes" id="UP000790709"/>
    </source>
</evidence>
<protein>
    <submittedName>
        <fullName evidence="1">Uncharacterized protein</fullName>
    </submittedName>
</protein>
<dbReference type="EMBL" id="MU266337">
    <property type="protein sequence ID" value="KAH7929895.1"/>
    <property type="molecule type" value="Genomic_DNA"/>
</dbReference>
<name>A0ACB8BVD7_9AGAM</name>
<evidence type="ECO:0000313" key="1">
    <source>
        <dbReference type="EMBL" id="KAH7929895.1"/>
    </source>
</evidence>
<accession>A0ACB8BVD7</accession>
<reference evidence="1" key="1">
    <citation type="journal article" date="2021" name="New Phytol.">
        <title>Evolutionary innovations through gain and loss of genes in the ectomycorrhizal Boletales.</title>
        <authorList>
            <person name="Wu G."/>
            <person name="Miyauchi S."/>
            <person name="Morin E."/>
            <person name="Kuo A."/>
            <person name="Drula E."/>
            <person name="Varga T."/>
            <person name="Kohler A."/>
            <person name="Feng B."/>
            <person name="Cao Y."/>
            <person name="Lipzen A."/>
            <person name="Daum C."/>
            <person name="Hundley H."/>
            <person name="Pangilinan J."/>
            <person name="Johnson J."/>
            <person name="Barry K."/>
            <person name="LaButti K."/>
            <person name="Ng V."/>
            <person name="Ahrendt S."/>
            <person name="Min B."/>
            <person name="Choi I.G."/>
            <person name="Park H."/>
            <person name="Plett J.M."/>
            <person name="Magnuson J."/>
            <person name="Spatafora J.W."/>
            <person name="Nagy L.G."/>
            <person name="Henrissat B."/>
            <person name="Grigoriev I.V."/>
            <person name="Yang Z.L."/>
            <person name="Xu J."/>
            <person name="Martin F.M."/>
        </authorList>
    </citation>
    <scope>NUCLEOTIDE SEQUENCE</scope>
    <source>
        <strain evidence="1">KUC20120723A-06</strain>
    </source>
</reference>
<gene>
    <name evidence="1" type="ORF">BV22DRAFT_1043641</name>
</gene>
<comment type="caution">
    <text evidence="1">The sequence shown here is derived from an EMBL/GenBank/DDBJ whole genome shotgun (WGS) entry which is preliminary data.</text>
</comment>